<gene>
    <name evidence="6" type="ORF">FHS59_002130</name>
</gene>
<name>A0A841MEI0_9BACT</name>
<evidence type="ECO:0000256" key="3">
    <source>
        <dbReference type="ARBA" id="ARBA00022801"/>
    </source>
</evidence>
<keyword evidence="7" id="KW-1185">Reference proteome</keyword>
<dbReference type="SUPFAM" id="SSF109854">
    <property type="entry name" value="DinB/YfiT-like putative metalloenzymes"/>
    <property type="match status" value="1"/>
</dbReference>
<evidence type="ECO:0000256" key="1">
    <source>
        <dbReference type="ARBA" id="ARBA00022490"/>
    </source>
</evidence>
<keyword evidence="4" id="KW-0862">Zinc</keyword>
<comment type="caution">
    <text evidence="6">The sequence shown here is derived from an EMBL/GenBank/DDBJ whole genome shotgun (WGS) entry which is preliminary data.</text>
</comment>
<dbReference type="HAMAP" id="MF_01256">
    <property type="entry name" value="YfiT_hydrol"/>
    <property type="match status" value="1"/>
</dbReference>
<dbReference type="InterPro" id="IPR034660">
    <property type="entry name" value="DinB/YfiT-like"/>
</dbReference>
<organism evidence="6 7">
    <name type="scientific">Algoriphagus iocasae</name>
    <dbReference type="NCBI Taxonomy" id="1836499"/>
    <lineage>
        <taxon>Bacteria</taxon>
        <taxon>Pseudomonadati</taxon>
        <taxon>Bacteroidota</taxon>
        <taxon>Cytophagia</taxon>
        <taxon>Cytophagales</taxon>
        <taxon>Cyclobacteriaceae</taxon>
        <taxon>Algoriphagus</taxon>
    </lineage>
</organism>
<reference evidence="6 7" key="1">
    <citation type="submission" date="2020-08" db="EMBL/GenBank/DDBJ databases">
        <title>Genomic Encyclopedia of Type Strains, Phase IV (KMG-IV): sequencing the most valuable type-strain genomes for metagenomic binning, comparative biology and taxonomic classification.</title>
        <authorList>
            <person name="Goeker M."/>
        </authorList>
    </citation>
    <scope>NUCLEOTIDE SEQUENCE [LARGE SCALE GENOMIC DNA]</scope>
    <source>
        <strain evidence="6 7">DSM 102044</strain>
    </source>
</reference>
<keyword evidence="2" id="KW-0479">Metal-binding</keyword>
<evidence type="ECO:0000259" key="5">
    <source>
        <dbReference type="Pfam" id="PF12867"/>
    </source>
</evidence>
<feature type="domain" description="DinB-like" evidence="5">
    <location>
        <begin position="39"/>
        <end position="168"/>
    </location>
</feature>
<evidence type="ECO:0000256" key="2">
    <source>
        <dbReference type="ARBA" id="ARBA00022723"/>
    </source>
</evidence>
<accession>A0A841MEI0</accession>
<dbReference type="InterPro" id="IPR024775">
    <property type="entry name" value="DinB-like"/>
</dbReference>
<evidence type="ECO:0000256" key="4">
    <source>
        <dbReference type="ARBA" id="ARBA00022833"/>
    </source>
</evidence>
<dbReference type="Pfam" id="PF12867">
    <property type="entry name" value="DinB_2"/>
    <property type="match status" value="1"/>
</dbReference>
<dbReference type="InterPro" id="IPR023774">
    <property type="entry name" value="Put_metal_dep_hydrolase_YfiT"/>
</dbReference>
<dbReference type="EMBL" id="JACIJO010000002">
    <property type="protein sequence ID" value="MBB6326502.1"/>
    <property type="molecule type" value="Genomic_DNA"/>
</dbReference>
<dbReference type="NCBIfam" id="NF009807">
    <property type="entry name" value="PRK13291.1"/>
    <property type="match status" value="1"/>
</dbReference>
<dbReference type="RefSeq" id="WP_184495100.1">
    <property type="nucleotide sequence ID" value="NZ_JACIJO010000002.1"/>
</dbReference>
<dbReference type="Gene3D" id="1.20.120.450">
    <property type="entry name" value="dinb family like domain"/>
    <property type="match status" value="1"/>
</dbReference>
<dbReference type="GO" id="GO:0046872">
    <property type="term" value="F:metal ion binding"/>
    <property type="evidence" value="ECO:0007669"/>
    <property type="project" value="UniProtKB-KW"/>
</dbReference>
<evidence type="ECO:0000313" key="6">
    <source>
        <dbReference type="EMBL" id="MBB6326502.1"/>
    </source>
</evidence>
<sequence>MIDIEHLKYPIGKFQVDSVITIDDLKKAIEEIKSLPKFLENTVKEFNEGQLATPYRPGGWTVRQVIHHCADSHMNALIRFKLALTEENPRIKPYDEAAWANLPDYELPIEISIGMLKNIHFKWVRILEEMSPEDFDKTYFHPESQKDVSLDEVTLMYAWHGKHHLAHIQALMIRENW</sequence>
<dbReference type="GO" id="GO:0016787">
    <property type="term" value="F:hydrolase activity"/>
    <property type="evidence" value="ECO:0007669"/>
    <property type="project" value="UniProtKB-KW"/>
</dbReference>
<dbReference type="Proteomes" id="UP000588604">
    <property type="component" value="Unassembled WGS sequence"/>
</dbReference>
<keyword evidence="3" id="KW-0378">Hydrolase</keyword>
<proteinExistence type="inferred from homology"/>
<dbReference type="AlphaFoldDB" id="A0A841MEI0"/>
<evidence type="ECO:0000313" key="7">
    <source>
        <dbReference type="Proteomes" id="UP000588604"/>
    </source>
</evidence>
<keyword evidence="1" id="KW-0963">Cytoplasm</keyword>
<protein>
    <recommendedName>
        <fullName evidence="5">DinB-like domain-containing protein</fullName>
    </recommendedName>
</protein>